<comment type="caution">
    <text evidence="4">The sequence shown here is derived from an EMBL/GenBank/DDBJ whole genome shotgun (WGS) entry which is preliminary data.</text>
</comment>
<protein>
    <submittedName>
        <fullName evidence="4">Uncharacterized protein DUF1707</fullName>
    </submittedName>
</protein>
<dbReference type="Pfam" id="PF08044">
    <property type="entry name" value="DUF1707"/>
    <property type="match status" value="1"/>
</dbReference>
<evidence type="ECO:0000259" key="3">
    <source>
        <dbReference type="Pfam" id="PF08044"/>
    </source>
</evidence>
<name>A0A2P8DTY1_9ACTN</name>
<gene>
    <name evidence="4" type="ORF">CLV63_101126</name>
</gene>
<evidence type="ECO:0000313" key="4">
    <source>
        <dbReference type="EMBL" id="PSL00652.1"/>
    </source>
</evidence>
<accession>A0A2P8DTY1</accession>
<sequence>MDDDRVPPERMRASDADRDAAAARLSAGLREGRLDLDEFDDRLAATMRATTMGDLAALTADLPEPAEPQQVDLAATADPPTRSEAWRRRIEPWRGPIGVSFLFIAIWAATSLLANERLVFWPMIPIGIMFIFTLAGTISGDDRGGNHGPGTES</sequence>
<organism evidence="4 5">
    <name type="scientific">Murinocardiopsis flavida</name>
    <dbReference type="NCBI Taxonomy" id="645275"/>
    <lineage>
        <taxon>Bacteria</taxon>
        <taxon>Bacillati</taxon>
        <taxon>Actinomycetota</taxon>
        <taxon>Actinomycetes</taxon>
        <taxon>Streptosporangiales</taxon>
        <taxon>Nocardiopsidaceae</taxon>
        <taxon>Murinocardiopsis</taxon>
    </lineage>
</organism>
<proteinExistence type="predicted"/>
<keyword evidence="2" id="KW-0812">Transmembrane</keyword>
<feature type="transmembrane region" description="Helical" evidence="2">
    <location>
        <begin position="120"/>
        <end position="138"/>
    </location>
</feature>
<evidence type="ECO:0000313" key="5">
    <source>
        <dbReference type="Proteomes" id="UP000240542"/>
    </source>
</evidence>
<feature type="transmembrane region" description="Helical" evidence="2">
    <location>
        <begin position="97"/>
        <end position="114"/>
    </location>
</feature>
<feature type="domain" description="DUF1707" evidence="3">
    <location>
        <begin position="11"/>
        <end position="63"/>
    </location>
</feature>
<dbReference type="PANTHER" id="PTHR40763">
    <property type="entry name" value="MEMBRANE PROTEIN-RELATED"/>
    <property type="match status" value="1"/>
</dbReference>
<keyword evidence="5" id="KW-1185">Reference proteome</keyword>
<dbReference type="Proteomes" id="UP000240542">
    <property type="component" value="Unassembled WGS sequence"/>
</dbReference>
<dbReference type="InterPro" id="IPR012551">
    <property type="entry name" value="DUF1707_SHOCT-like"/>
</dbReference>
<dbReference type="OrthoDB" id="3748531at2"/>
<dbReference type="EMBL" id="PYGA01000001">
    <property type="protein sequence ID" value="PSL00652.1"/>
    <property type="molecule type" value="Genomic_DNA"/>
</dbReference>
<reference evidence="4 5" key="1">
    <citation type="submission" date="2018-03" db="EMBL/GenBank/DDBJ databases">
        <title>Genomic Encyclopedia of Archaeal and Bacterial Type Strains, Phase II (KMG-II): from individual species to whole genera.</title>
        <authorList>
            <person name="Goeker M."/>
        </authorList>
    </citation>
    <scope>NUCLEOTIDE SEQUENCE [LARGE SCALE GENOMIC DNA]</scope>
    <source>
        <strain evidence="4 5">DSM 45312</strain>
    </source>
</reference>
<dbReference type="AlphaFoldDB" id="A0A2P8DTY1"/>
<feature type="region of interest" description="Disordered" evidence="1">
    <location>
        <begin position="62"/>
        <end position="81"/>
    </location>
</feature>
<dbReference type="RefSeq" id="WP_106580850.1">
    <property type="nucleotide sequence ID" value="NZ_PYGA01000001.1"/>
</dbReference>
<dbReference type="PANTHER" id="PTHR40763:SF4">
    <property type="entry name" value="DUF1707 DOMAIN-CONTAINING PROTEIN"/>
    <property type="match status" value="1"/>
</dbReference>
<evidence type="ECO:0000256" key="2">
    <source>
        <dbReference type="SAM" id="Phobius"/>
    </source>
</evidence>
<keyword evidence="2" id="KW-0472">Membrane</keyword>
<evidence type="ECO:0000256" key="1">
    <source>
        <dbReference type="SAM" id="MobiDB-lite"/>
    </source>
</evidence>
<keyword evidence="2" id="KW-1133">Transmembrane helix</keyword>